<dbReference type="AlphaFoldDB" id="A0A2D0IUZ0"/>
<reference evidence="2 4" key="2">
    <citation type="submission" date="2018-09" db="EMBL/GenBank/DDBJ databases">
        <title>Genomic Encyclopedia of Archaeal and Bacterial Type Strains, Phase II (KMG-II): from individual species to whole genera.</title>
        <authorList>
            <person name="Goeker M."/>
        </authorList>
    </citation>
    <scope>NUCLEOTIDE SEQUENCE [LARGE SCALE GENOMIC DNA]</scope>
    <source>
        <strain evidence="2 4">DSM 16337</strain>
    </source>
</reference>
<evidence type="ECO:0000313" key="2">
    <source>
        <dbReference type="EMBL" id="RKE93514.1"/>
    </source>
</evidence>
<evidence type="ECO:0000313" key="1">
    <source>
        <dbReference type="EMBL" id="PHM25619.1"/>
    </source>
</evidence>
<comment type="caution">
    <text evidence="1">The sequence shown here is derived from an EMBL/GenBank/DDBJ whole genome shotgun (WGS) entry which is preliminary data.</text>
</comment>
<accession>A0A2D0IUZ0</accession>
<dbReference type="Proteomes" id="UP000225605">
    <property type="component" value="Unassembled WGS sequence"/>
</dbReference>
<name>A0A2D0IUZ0_9GAMM</name>
<reference evidence="1 3" key="1">
    <citation type="journal article" date="2017" name="Nat. Microbiol.">
        <title>Natural product diversity associated with the nematode symbionts Photorhabdus and Xenorhabdus.</title>
        <authorList>
            <person name="Tobias N.J."/>
            <person name="Wolff H."/>
            <person name="Djahanschiri B."/>
            <person name="Grundmann F."/>
            <person name="Kronenwerth M."/>
            <person name="Shi Y.M."/>
            <person name="Simonyi S."/>
            <person name="Grun P."/>
            <person name="Shapiro-Ilan D."/>
            <person name="Pidot S.J."/>
            <person name="Stinear T.P."/>
            <person name="Ebersberger I."/>
            <person name="Bode H.B."/>
        </authorList>
    </citation>
    <scope>NUCLEOTIDE SEQUENCE [LARGE SCALE GENOMIC DNA]</scope>
    <source>
        <strain evidence="1 3">DSM 16337</strain>
    </source>
</reference>
<dbReference type="EMBL" id="NIBT01000005">
    <property type="protein sequence ID" value="PHM25619.1"/>
    <property type="molecule type" value="Genomic_DNA"/>
</dbReference>
<evidence type="ECO:0000313" key="3">
    <source>
        <dbReference type="Proteomes" id="UP000225605"/>
    </source>
</evidence>
<proteinExistence type="predicted"/>
<dbReference type="Proteomes" id="UP000283568">
    <property type="component" value="Unassembled WGS sequence"/>
</dbReference>
<protein>
    <submittedName>
        <fullName evidence="1">Uncharacterized protein</fullName>
    </submittedName>
</protein>
<gene>
    <name evidence="2" type="ORF">BDE27_1259</name>
    <name evidence="1" type="ORF">Xehl_01246</name>
</gene>
<keyword evidence="4" id="KW-1185">Reference proteome</keyword>
<evidence type="ECO:0000313" key="4">
    <source>
        <dbReference type="Proteomes" id="UP000283568"/>
    </source>
</evidence>
<organism evidence="1 3">
    <name type="scientific">Xenorhabdus ehlersii</name>
    <dbReference type="NCBI Taxonomy" id="290111"/>
    <lineage>
        <taxon>Bacteria</taxon>
        <taxon>Pseudomonadati</taxon>
        <taxon>Pseudomonadota</taxon>
        <taxon>Gammaproteobacteria</taxon>
        <taxon>Enterobacterales</taxon>
        <taxon>Morganellaceae</taxon>
        <taxon>Xenorhabdus</taxon>
    </lineage>
</organism>
<sequence length="31" mass="3910">MVDFESLWSFADVDEREKTYMIEINQNEKWR</sequence>
<dbReference type="EMBL" id="RAQI01000001">
    <property type="protein sequence ID" value="RKE93514.1"/>
    <property type="molecule type" value="Genomic_DNA"/>
</dbReference>